<protein>
    <recommendedName>
        <fullName evidence="4">BZIP domain-containing protein</fullName>
    </recommendedName>
</protein>
<dbReference type="AlphaFoldDB" id="A0A1Y2C438"/>
<dbReference type="GO" id="GO:0003700">
    <property type="term" value="F:DNA-binding transcription factor activity"/>
    <property type="evidence" value="ECO:0007669"/>
    <property type="project" value="InterPro"/>
</dbReference>
<organism evidence="2 3">
    <name type="scientific">Rhizoclosmatium globosum</name>
    <dbReference type="NCBI Taxonomy" id="329046"/>
    <lineage>
        <taxon>Eukaryota</taxon>
        <taxon>Fungi</taxon>
        <taxon>Fungi incertae sedis</taxon>
        <taxon>Chytridiomycota</taxon>
        <taxon>Chytridiomycota incertae sedis</taxon>
        <taxon>Chytridiomycetes</taxon>
        <taxon>Chytridiales</taxon>
        <taxon>Chytriomycetaceae</taxon>
        <taxon>Rhizoclosmatium</taxon>
    </lineage>
</organism>
<feature type="compositionally biased region" description="Polar residues" evidence="1">
    <location>
        <begin position="28"/>
        <end position="53"/>
    </location>
</feature>
<dbReference type="SUPFAM" id="SSF57959">
    <property type="entry name" value="Leucine zipper domain"/>
    <property type="match status" value="1"/>
</dbReference>
<sequence>MSSSSVSESNASNYCKSVQIDADGMSADSVTETLTKSNTGSKRGRKPTNSIPPNQKIALQREAARRHKERRERYITELEKTASMLTAASNEVHSVNDILIQGVTIATCRLLDNPSSATITRIEKRERKLETLTD</sequence>
<dbReference type="EMBL" id="MCGO01000031">
    <property type="protein sequence ID" value="ORY41657.1"/>
    <property type="molecule type" value="Genomic_DNA"/>
</dbReference>
<evidence type="ECO:0000313" key="2">
    <source>
        <dbReference type="EMBL" id="ORY41657.1"/>
    </source>
</evidence>
<evidence type="ECO:0000256" key="1">
    <source>
        <dbReference type="SAM" id="MobiDB-lite"/>
    </source>
</evidence>
<evidence type="ECO:0000313" key="3">
    <source>
        <dbReference type="Proteomes" id="UP000193642"/>
    </source>
</evidence>
<accession>A0A1Y2C438</accession>
<dbReference type="Gene3D" id="1.20.5.170">
    <property type="match status" value="1"/>
</dbReference>
<keyword evidence="3" id="KW-1185">Reference proteome</keyword>
<evidence type="ECO:0008006" key="4">
    <source>
        <dbReference type="Google" id="ProtNLM"/>
    </source>
</evidence>
<comment type="caution">
    <text evidence="2">The sequence shown here is derived from an EMBL/GenBank/DDBJ whole genome shotgun (WGS) entry which is preliminary data.</text>
</comment>
<reference evidence="2 3" key="1">
    <citation type="submission" date="2016-07" db="EMBL/GenBank/DDBJ databases">
        <title>Pervasive Adenine N6-methylation of Active Genes in Fungi.</title>
        <authorList>
            <consortium name="DOE Joint Genome Institute"/>
            <person name="Mondo S.J."/>
            <person name="Dannebaum R.O."/>
            <person name="Kuo R.C."/>
            <person name="Labutti K."/>
            <person name="Haridas S."/>
            <person name="Kuo A."/>
            <person name="Salamov A."/>
            <person name="Ahrendt S.R."/>
            <person name="Lipzen A."/>
            <person name="Sullivan W."/>
            <person name="Andreopoulos W.B."/>
            <person name="Clum A."/>
            <person name="Lindquist E."/>
            <person name="Daum C."/>
            <person name="Ramamoorthy G.K."/>
            <person name="Gryganskyi A."/>
            <person name="Culley D."/>
            <person name="Magnuson J.K."/>
            <person name="James T.Y."/>
            <person name="O'Malley M.A."/>
            <person name="Stajich J.E."/>
            <person name="Spatafora J.W."/>
            <person name="Visel A."/>
            <person name="Grigoriev I.V."/>
        </authorList>
    </citation>
    <scope>NUCLEOTIDE SEQUENCE [LARGE SCALE GENOMIC DNA]</scope>
    <source>
        <strain evidence="2 3">JEL800</strain>
    </source>
</reference>
<gene>
    <name evidence="2" type="ORF">BCR33DRAFT_337372</name>
</gene>
<name>A0A1Y2C438_9FUNG</name>
<proteinExistence type="predicted"/>
<dbReference type="InterPro" id="IPR046347">
    <property type="entry name" value="bZIP_sf"/>
</dbReference>
<feature type="region of interest" description="Disordered" evidence="1">
    <location>
        <begin position="25"/>
        <end position="69"/>
    </location>
</feature>
<dbReference type="Proteomes" id="UP000193642">
    <property type="component" value="Unassembled WGS sequence"/>
</dbReference>